<name>A0A1I0GAS7_9PROT</name>
<sequence>MFTYHLYFFEAHSIQSYIFDSGRMADMVGASELIEALLEEPLVKTLQGLPSLRGMSPKKLDSQFTRKGGAAFTVQLPDKNSAIQLRDIWGLVVPEIAPGLLFSHAISQGESLQEAMQNGRKKLQILRNRENPRLPVAGPLIIRAPRTGSPAVSFDRRKHNDNEIREEWIDQASLKKRQFRKGDRLIKKFILEEDTQKHFTFPLNLEPEEEDAFPFESDNHYVAIIHIDGNGLGEVLIKLNESLKEDADSAKKLRHFSEKLKSVTENSARAALTKVFTANETRTETFPKNKDNKIILPFRPLILGGDDLTVIIRAEFALEFVKRFVETFERENEAWLKNFDSNGIVSKLTACGGVAFVKVNQPFYLAYQLAESLCSFAKKEARQNKVDGTIPSTVAMHRITSSFISDYETALNEEMTQKDGDGKHIYLTLGAYGLGQYAGNFPALDTLLKLKDLFQTPEMSRGPLRNFLTLLHAQPSEAPKIYDRWQQNLKKVCPYHYQEYHEYIKALWLSEAGVSESSIFKSKQGKPDQTFVGDLMHLLAVEGEAHGR</sequence>
<evidence type="ECO:0000256" key="2">
    <source>
        <dbReference type="ARBA" id="ARBA00023118"/>
    </source>
</evidence>
<dbReference type="Gene3D" id="3.30.70.270">
    <property type="match status" value="1"/>
</dbReference>
<keyword evidence="2" id="KW-0051">Antiviral defense</keyword>
<reference evidence="5" key="1">
    <citation type="submission" date="2016-10" db="EMBL/GenBank/DDBJ databases">
        <authorList>
            <person name="Varghese N."/>
            <person name="Submissions S."/>
        </authorList>
    </citation>
    <scope>NUCLEOTIDE SEQUENCE [LARGE SCALE GENOMIC DNA]</scope>
    <source>
        <strain evidence="5">Nm71</strain>
    </source>
</reference>
<keyword evidence="5" id="KW-1185">Reference proteome</keyword>
<dbReference type="RefSeq" id="WP_090662088.1">
    <property type="nucleotide sequence ID" value="NZ_FOIA01000061.1"/>
</dbReference>
<protein>
    <recommendedName>
        <fullName evidence="3">Cas10/Cmr2 second palm domain-containing protein</fullName>
    </recommendedName>
</protein>
<evidence type="ECO:0000313" key="4">
    <source>
        <dbReference type="EMBL" id="SET68156.1"/>
    </source>
</evidence>
<gene>
    <name evidence="4" type="ORF">SAMN05216326_1616</name>
</gene>
<evidence type="ECO:0000259" key="3">
    <source>
        <dbReference type="Pfam" id="PF22335"/>
    </source>
</evidence>
<organism evidence="4 5">
    <name type="scientific">Nitrosomonas marina</name>
    <dbReference type="NCBI Taxonomy" id="917"/>
    <lineage>
        <taxon>Bacteria</taxon>
        <taxon>Pseudomonadati</taxon>
        <taxon>Pseudomonadota</taxon>
        <taxon>Betaproteobacteria</taxon>
        <taxon>Nitrosomonadales</taxon>
        <taxon>Nitrosomonadaceae</taxon>
        <taxon>Nitrosomonas</taxon>
    </lineage>
</organism>
<dbReference type="Pfam" id="PF22335">
    <property type="entry name" value="Cas10-Cmr2_palm2"/>
    <property type="match status" value="1"/>
</dbReference>
<dbReference type="InterPro" id="IPR043128">
    <property type="entry name" value="Rev_trsase/Diguanyl_cyclase"/>
</dbReference>
<feature type="domain" description="Cas10/Cmr2 second palm" evidence="3">
    <location>
        <begin position="221"/>
        <end position="386"/>
    </location>
</feature>
<evidence type="ECO:0000313" key="5">
    <source>
        <dbReference type="Proteomes" id="UP000199345"/>
    </source>
</evidence>
<dbReference type="GO" id="GO:0051607">
    <property type="term" value="P:defense response to virus"/>
    <property type="evidence" value="ECO:0007669"/>
    <property type="project" value="UniProtKB-KW"/>
</dbReference>
<accession>A0A1I0GAS7</accession>
<dbReference type="Proteomes" id="UP000199345">
    <property type="component" value="Unassembled WGS sequence"/>
</dbReference>
<dbReference type="InterPro" id="IPR054767">
    <property type="entry name" value="Cas10-Cmr2_palm2"/>
</dbReference>
<keyword evidence="1" id="KW-0547">Nucleotide-binding</keyword>
<dbReference type="GO" id="GO:0000166">
    <property type="term" value="F:nucleotide binding"/>
    <property type="evidence" value="ECO:0007669"/>
    <property type="project" value="UniProtKB-KW"/>
</dbReference>
<dbReference type="AlphaFoldDB" id="A0A1I0GAS7"/>
<dbReference type="EMBL" id="FOIA01000061">
    <property type="protein sequence ID" value="SET68156.1"/>
    <property type="molecule type" value="Genomic_DNA"/>
</dbReference>
<proteinExistence type="predicted"/>
<evidence type="ECO:0000256" key="1">
    <source>
        <dbReference type="ARBA" id="ARBA00022741"/>
    </source>
</evidence>
<dbReference type="OrthoDB" id="442064at2"/>